<keyword evidence="7 13" id="KW-0472">Membrane</keyword>
<evidence type="ECO:0000256" key="12">
    <source>
        <dbReference type="ARBA" id="ARBA00042244"/>
    </source>
</evidence>
<evidence type="ECO:0000313" key="14">
    <source>
        <dbReference type="EMBL" id="GBP75271.1"/>
    </source>
</evidence>
<keyword evidence="9" id="KW-0675">Receptor</keyword>
<dbReference type="STRING" id="151549.A0A4C1YFX0"/>
<dbReference type="InterPro" id="IPR002159">
    <property type="entry name" value="CD36_fam"/>
</dbReference>
<feature type="transmembrane region" description="Helical" evidence="13">
    <location>
        <begin position="67"/>
        <end position="91"/>
    </location>
</feature>
<dbReference type="GO" id="GO:0005044">
    <property type="term" value="F:scavenger receptor activity"/>
    <property type="evidence" value="ECO:0007669"/>
    <property type="project" value="TreeGrafter"/>
</dbReference>
<proteinExistence type="inferred from homology"/>
<evidence type="ECO:0000256" key="5">
    <source>
        <dbReference type="ARBA" id="ARBA00022692"/>
    </source>
</evidence>
<comment type="subcellular location">
    <subcellularLocation>
        <location evidence="2">Cell membrane</location>
        <topology evidence="2">Multi-pass membrane protein</topology>
    </subcellularLocation>
    <subcellularLocation>
        <location evidence="1">Membrane</location>
        <location evidence="1">Caveola</location>
        <topology evidence="1">Multi-pass membrane protein</topology>
    </subcellularLocation>
</comment>
<protein>
    <recommendedName>
        <fullName evidence="11">Scavenger receptor class B member 1</fullName>
    </recommendedName>
    <alternativeName>
        <fullName evidence="12">SR-BI</fullName>
    </alternativeName>
</protein>
<comment type="caution">
    <text evidence="14">The sequence shown here is derived from an EMBL/GenBank/DDBJ whole genome shotgun (WGS) entry which is preliminary data.</text>
</comment>
<evidence type="ECO:0000256" key="13">
    <source>
        <dbReference type="SAM" id="Phobius"/>
    </source>
</evidence>
<keyword evidence="5 13" id="KW-0812">Transmembrane</keyword>
<keyword evidence="10" id="KW-0325">Glycoprotein</keyword>
<accession>A0A4C1YFX0</accession>
<evidence type="ECO:0000256" key="1">
    <source>
        <dbReference type="ARBA" id="ARBA00004189"/>
    </source>
</evidence>
<dbReference type="Proteomes" id="UP000299102">
    <property type="component" value="Unassembled WGS sequence"/>
</dbReference>
<feature type="transmembrane region" description="Helical" evidence="13">
    <location>
        <begin position="140"/>
        <end position="156"/>
    </location>
</feature>
<dbReference type="OrthoDB" id="18585at2759"/>
<evidence type="ECO:0000256" key="7">
    <source>
        <dbReference type="ARBA" id="ARBA00023136"/>
    </source>
</evidence>
<dbReference type="Pfam" id="PF01130">
    <property type="entry name" value="CD36"/>
    <property type="match status" value="1"/>
</dbReference>
<dbReference type="PANTHER" id="PTHR11923">
    <property type="entry name" value="SCAVENGER RECEPTOR CLASS B TYPE-1 SR-B1"/>
    <property type="match status" value="1"/>
</dbReference>
<evidence type="ECO:0000256" key="4">
    <source>
        <dbReference type="ARBA" id="ARBA00022475"/>
    </source>
</evidence>
<keyword evidence="6 13" id="KW-1133">Transmembrane helix</keyword>
<reference evidence="14 15" key="1">
    <citation type="journal article" date="2019" name="Commun. Biol.">
        <title>The bagworm genome reveals a unique fibroin gene that provides high tensile strength.</title>
        <authorList>
            <person name="Kono N."/>
            <person name="Nakamura H."/>
            <person name="Ohtoshi R."/>
            <person name="Tomita M."/>
            <person name="Numata K."/>
            <person name="Arakawa K."/>
        </authorList>
    </citation>
    <scope>NUCLEOTIDE SEQUENCE [LARGE SCALE GENOMIC DNA]</scope>
</reference>
<evidence type="ECO:0000256" key="8">
    <source>
        <dbReference type="ARBA" id="ARBA00023157"/>
    </source>
</evidence>
<keyword evidence="4" id="KW-1003">Cell membrane</keyword>
<evidence type="ECO:0000256" key="10">
    <source>
        <dbReference type="ARBA" id="ARBA00023180"/>
    </source>
</evidence>
<evidence type="ECO:0000256" key="2">
    <source>
        <dbReference type="ARBA" id="ARBA00004651"/>
    </source>
</evidence>
<dbReference type="GO" id="GO:0005901">
    <property type="term" value="C:caveola"/>
    <property type="evidence" value="ECO:0007669"/>
    <property type="project" value="UniProtKB-SubCell"/>
</dbReference>
<dbReference type="PANTHER" id="PTHR11923:SF110">
    <property type="entry name" value="SCAVENGER RECEPTOR CLASS B MEMBER 1"/>
    <property type="match status" value="1"/>
</dbReference>
<keyword evidence="8" id="KW-1015">Disulfide bond</keyword>
<keyword evidence="15" id="KW-1185">Reference proteome</keyword>
<evidence type="ECO:0000256" key="3">
    <source>
        <dbReference type="ARBA" id="ARBA00010532"/>
    </source>
</evidence>
<sequence length="192" mass="21391">MGIAMRARARIQINLAVSQVVDIKQVANFPDIVFPIMWFEEGINELPDEVTSLLRLATKVPPVARAALGWGLSALGLLLVLLAVTCLISTVDSLNDIRNSRDVSLPRKIRALRSAAPPRPYPRPCPAPRSRSRSRSCSDIVSILIPFFLFLFRFAATSSHRQSTLKLEGHAIAKHLAQKQPSKDNDYELNRR</sequence>
<dbReference type="AlphaFoldDB" id="A0A4C1YFX0"/>
<comment type="similarity">
    <text evidence="3">Belongs to the CD36 family.</text>
</comment>
<organism evidence="14 15">
    <name type="scientific">Eumeta variegata</name>
    <name type="common">Bagworm moth</name>
    <name type="synonym">Eumeta japonica</name>
    <dbReference type="NCBI Taxonomy" id="151549"/>
    <lineage>
        <taxon>Eukaryota</taxon>
        <taxon>Metazoa</taxon>
        <taxon>Ecdysozoa</taxon>
        <taxon>Arthropoda</taxon>
        <taxon>Hexapoda</taxon>
        <taxon>Insecta</taxon>
        <taxon>Pterygota</taxon>
        <taxon>Neoptera</taxon>
        <taxon>Endopterygota</taxon>
        <taxon>Lepidoptera</taxon>
        <taxon>Glossata</taxon>
        <taxon>Ditrysia</taxon>
        <taxon>Tineoidea</taxon>
        <taxon>Psychidae</taxon>
        <taxon>Oiketicinae</taxon>
        <taxon>Eumeta</taxon>
    </lineage>
</organism>
<evidence type="ECO:0000256" key="11">
    <source>
        <dbReference type="ARBA" id="ARBA00040821"/>
    </source>
</evidence>
<evidence type="ECO:0000256" key="9">
    <source>
        <dbReference type="ARBA" id="ARBA00023170"/>
    </source>
</evidence>
<dbReference type="GO" id="GO:0005737">
    <property type="term" value="C:cytoplasm"/>
    <property type="evidence" value="ECO:0007669"/>
    <property type="project" value="TreeGrafter"/>
</dbReference>
<dbReference type="EMBL" id="BGZK01001242">
    <property type="protein sequence ID" value="GBP75271.1"/>
    <property type="molecule type" value="Genomic_DNA"/>
</dbReference>
<gene>
    <name evidence="14" type="primary">Snmp1</name>
    <name evidence="14" type="ORF">EVAR_47307_1</name>
</gene>
<evidence type="ECO:0000313" key="15">
    <source>
        <dbReference type="Proteomes" id="UP000299102"/>
    </source>
</evidence>
<evidence type="ECO:0000256" key="6">
    <source>
        <dbReference type="ARBA" id="ARBA00022989"/>
    </source>
</evidence>
<name>A0A4C1YFX0_EUMVA</name>